<comment type="subcellular location">
    <subcellularLocation>
        <location evidence="1">Nucleus</location>
    </subcellularLocation>
</comment>
<name>A0A0D3GDT9_9ORYZ</name>
<sequence>MQANTTQPAPEKETRYKGVRLRQWGKWVAEIRLPNSRKRIWLGSYDSPEKAARAFDAAFICLRGGEAIAGLNFPESPPAVVARTTDPREVLAFATSHANLLSLLDAAIAQEEEAHSFKKEEEAQVEEKTAEESSDVVRANAAPPPPVQVAGGSFDWSQLPLYSPTTTPAAEHWEEDNVEGDIPVCSEMSVETSSNSRYIGVVFQMHSYGRRGRSTPRSSASAAAAPPTAARTGDLREVYAFAVSHANRPSAEAAPADIVVPAQVATEESDGVVRGNAAPPPVQVAAGNLDWSQFMANPPPMYSPTATAGSQAMWPVTAPAAEADGEDDELATTCRWSFDA</sequence>
<evidence type="ECO:0000256" key="4">
    <source>
        <dbReference type="ARBA" id="ARBA00023159"/>
    </source>
</evidence>
<keyword evidence="3" id="KW-0238">DNA-binding</keyword>
<dbReference type="GO" id="GO:0003700">
    <property type="term" value="F:DNA-binding transcription factor activity"/>
    <property type="evidence" value="ECO:0007669"/>
    <property type="project" value="InterPro"/>
</dbReference>
<dbReference type="STRING" id="65489.A0A0D3GDT9"/>
<keyword evidence="4" id="KW-0010">Activator</keyword>
<feature type="region of interest" description="Disordered" evidence="8">
    <location>
        <begin position="210"/>
        <end position="229"/>
    </location>
</feature>
<dbReference type="Gramene" id="OBART06G06230.1">
    <property type="protein sequence ID" value="OBART06G06230.1"/>
    <property type="gene ID" value="OBART06G06230"/>
</dbReference>
<dbReference type="InterPro" id="IPR016177">
    <property type="entry name" value="DNA-bd_dom_sf"/>
</dbReference>
<evidence type="ECO:0000313" key="10">
    <source>
        <dbReference type="EnsemblPlants" id="OBART06G06230.1"/>
    </source>
</evidence>
<keyword evidence="11" id="KW-1185">Reference proteome</keyword>
<keyword evidence="6" id="KW-0539">Nucleus</keyword>
<dbReference type="PANTHER" id="PTHR31985:SF249">
    <property type="entry name" value="OS06G0197200 PROTEIN"/>
    <property type="match status" value="1"/>
</dbReference>
<dbReference type="CDD" id="cd00018">
    <property type="entry name" value="AP2"/>
    <property type="match status" value="1"/>
</dbReference>
<comment type="similarity">
    <text evidence="7">Belongs to the AP2/ERF transcription factor family. ERF subfamily.</text>
</comment>
<evidence type="ECO:0000313" key="11">
    <source>
        <dbReference type="Proteomes" id="UP000026960"/>
    </source>
</evidence>
<dbReference type="Pfam" id="PF00847">
    <property type="entry name" value="AP2"/>
    <property type="match status" value="1"/>
</dbReference>
<feature type="compositionally biased region" description="Low complexity" evidence="8">
    <location>
        <begin position="215"/>
        <end position="229"/>
    </location>
</feature>
<dbReference type="PRINTS" id="PR00367">
    <property type="entry name" value="ETHRSPELEMNT"/>
</dbReference>
<dbReference type="SMART" id="SM00380">
    <property type="entry name" value="AP2"/>
    <property type="match status" value="1"/>
</dbReference>
<dbReference type="AlphaFoldDB" id="A0A0D3GDT9"/>
<reference evidence="10" key="2">
    <citation type="submission" date="2015-03" db="UniProtKB">
        <authorList>
            <consortium name="EnsemblPlants"/>
        </authorList>
    </citation>
    <scope>IDENTIFICATION</scope>
</reference>
<dbReference type="GO" id="GO:0005634">
    <property type="term" value="C:nucleus"/>
    <property type="evidence" value="ECO:0007669"/>
    <property type="project" value="UniProtKB-SubCell"/>
</dbReference>
<evidence type="ECO:0000259" key="9">
    <source>
        <dbReference type="PROSITE" id="PS51032"/>
    </source>
</evidence>
<keyword evidence="5" id="KW-0804">Transcription</keyword>
<dbReference type="HOGENOM" id="CLU_691487_0_0_1"/>
<proteinExistence type="inferred from homology"/>
<dbReference type="PROSITE" id="PS51032">
    <property type="entry name" value="AP2_ERF"/>
    <property type="match status" value="1"/>
</dbReference>
<dbReference type="InterPro" id="IPR001471">
    <property type="entry name" value="AP2/ERF_dom"/>
</dbReference>
<protein>
    <recommendedName>
        <fullName evidence="9">AP2/ERF domain-containing protein</fullName>
    </recommendedName>
</protein>
<feature type="domain" description="AP2/ERF" evidence="9">
    <location>
        <begin position="15"/>
        <end position="74"/>
    </location>
</feature>
<evidence type="ECO:0000256" key="1">
    <source>
        <dbReference type="ARBA" id="ARBA00004123"/>
    </source>
</evidence>
<evidence type="ECO:0000256" key="7">
    <source>
        <dbReference type="ARBA" id="ARBA00024343"/>
    </source>
</evidence>
<feature type="region of interest" description="Disordered" evidence="8">
    <location>
        <begin position="114"/>
        <end position="141"/>
    </location>
</feature>
<evidence type="ECO:0000256" key="5">
    <source>
        <dbReference type="ARBA" id="ARBA00023163"/>
    </source>
</evidence>
<evidence type="ECO:0000256" key="2">
    <source>
        <dbReference type="ARBA" id="ARBA00023015"/>
    </source>
</evidence>
<organism evidence="10">
    <name type="scientific">Oryza barthii</name>
    <dbReference type="NCBI Taxonomy" id="65489"/>
    <lineage>
        <taxon>Eukaryota</taxon>
        <taxon>Viridiplantae</taxon>
        <taxon>Streptophyta</taxon>
        <taxon>Embryophyta</taxon>
        <taxon>Tracheophyta</taxon>
        <taxon>Spermatophyta</taxon>
        <taxon>Magnoliopsida</taxon>
        <taxon>Liliopsida</taxon>
        <taxon>Poales</taxon>
        <taxon>Poaceae</taxon>
        <taxon>BOP clade</taxon>
        <taxon>Oryzoideae</taxon>
        <taxon>Oryzeae</taxon>
        <taxon>Oryzinae</taxon>
        <taxon>Oryza</taxon>
    </lineage>
</organism>
<reference evidence="10" key="1">
    <citation type="journal article" date="2009" name="Rice">
        <title>De Novo Next Generation Sequencing of Plant Genomes.</title>
        <authorList>
            <person name="Rounsley S."/>
            <person name="Marri P.R."/>
            <person name="Yu Y."/>
            <person name="He R."/>
            <person name="Sisneros N."/>
            <person name="Goicoechea J.L."/>
            <person name="Lee S.J."/>
            <person name="Angelova A."/>
            <person name="Kudrna D."/>
            <person name="Luo M."/>
            <person name="Affourtit J."/>
            <person name="Desany B."/>
            <person name="Knight J."/>
            <person name="Niazi F."/>
            <person name="Egholm M."/>
            <person name="Wing R.A."/>
        </authorList>
    </citation>
    <scope>NUCLEOTIDE SEQUENCE [LARGE SCALE GENOMIC DNA]</scope>
    <source>
        <strain evidence="10">cv. IRGC 105608</strain>
    </source>
</reference>
<dbReference type="GO" id="GO:0003677">
    <property type="term" value="F:DNA binding"/>
    <property type="evidence" value="ECO:0007669"/>
    <property type="project" value="UniProtKB-KW"/>
</dbReference>
<evidence type="ECO:0000256" key="8">
    <source>
        <dbReference type="SAM" id="MobiDB-lite"/>
    </source>
</evidence>
<keyword evidence="2" id="KW-0805">Transcription regulation</keyword>
<dbReference type="InterPro" id="IPR051032">
    <property type="entry name" value="AP2/ERF_TF_ERF_subfamily"/>
</dbReference>
<dbReference type="eggNOG" id="ENOG502RZQP">
    <property type="taxonomic scope" value="Eukaryota"/>
</dbReference>
<dbReference type="Proteomes" id="UP000026960">
    <property type="component" value="Chromosome 6"/>
</dbReference>
<evidence type="ECO:0000256" key="6">
    <source>
        <dbReference type="ARBA" id="ARBA00023242"/>
    </source>
</evidence>
<dbReference type="EnsemblPlants" id="OBART06G06230.1">
    <property type="protein sequence ID" value="OBART06G06230.1"/>
    <property type="gene ID" value="OBART06G06230"/>
</dbReference>
<evidence type="ECO:0000256" key="3">
    <source>
        <dbReference type="ARBA" id="ARBA00023125"/>
    </source>
</evidence>
<dbReference type="InterPro" id="IPR036955">
    <property type="entry name" value="AP2/ERF_dom_sf"/>
</dbReference>
<dbReference type="Gene3D" id="3.30.730.10">
    <property type="entry name" value="AP2/ERF domain"/>
    <property type="match status" value="1"/>
</dbReference>
<dbReference type="PANTHER" id="PTHR31985">
    <property type="entry name" value="ETHYLENE-RESPONSIVE TRANSCRIPTION FACTOR ERF042-RELATED"/>
    <property type="match status" value="1"/>
</dbReference>
<dbReference type="PaxDb" id="65489-OBART06G06230.1"/>
<feature type="compositionally biased region" description="Basic and acidic residues" evidence="8">
    <location>
        <begin position="114"/>
        <end position="131"/>
    </location>
</feature>
<dbReference type="SUPFAM" id="SSF54171">
    <property type="entry name" value="DNA-binding domain"/>
    <property type="match status" value="1"/>
</dbReference>
<accession>A0A0D3GDT9</accession>